<comment type="subcellular location">
    <subcellularLocation>
        <location evidence="1 14">Cell membrane</location>
        <topology evidence="1 14">Multi-pass membrane protein</topology>
    </subcellularLocation>
</comment>
<dbReference type="NCBIfam" id="TIGR00494">
    <property type="entry name" value="crcB"/>
    <property type="match status" value="1"/>
</dbReference>
<evidence type="ECO:0000256" key="13">
    <source>
        <dbReference type="ARBA" id="ARBA00049940"/>
    </source>
</evidence>
<keyword evidence="2 14" id="KW-0813">Transport</keyword>
<feature type="transmembrane region" description="Helical" evidence="14">
    <location>
        <begin position="96"/>
        <end position="116"/>
    </location>
</feature>
<gene>
    <name evidence="14 15" type="primary">crcB</name>
    <name evidence="14" type="synonym">fluC</name>
    <name evidence="15" type="ORF">ACFQ4A_06050</name>
</gene>
<keyword evidence="6 14" id="KW-1133">Transmembrane helix</keyword>
<comment type="similarity">
    <text evidence="11 14">Belongs to the fluoride channel Fluc/FEX (TC 1.A.43) family.</text>
</comment>
<evidence type="ECO:0000313" key="16">
    <source>
        <dbReference type="Proteomes" id="UP001597178"/>
    </source>
</evidence>
<evidence type="ECO:0000256" key="5">
    <source>
        <dbReference type="ARBA" id="ARBA00022723"/>
    </source>
</evidence>
<evidence type="ECO:0000256" key="3">
    <source>
        <dbReference type="ARBA" id="ARBA00022475"/>
    </source>
</evidence>
<name>A0ABW3ZS70_9BACI</name>
<dbReference type="HAMAP" id="MF_00454">
    <property type="entry name" value="FluC"/>
    <property type="match status" value="1"/>
</dbReference>
<keyword evidence="8 14" id="KW-0406">Ion transport</keyword>
<feature type="transmembrane region" description="Helical" evidence="14">
    <location>
        <begin position="62"/>
        <end position="81"/>
    </location>
</feature>
<keyword evidence="3 14" id="KW-1003">Cell membrane</keyword>
<evidence type="ECO:0000256" key="6">
    <source>
        <dbReference type="ARBA" id="ARBA00022989"/>
    </source>
</evidence>
<comment type="activity regulation">
    <text evidence="14">Na(+) is not transported, but it plays an essential structural role and its presence is essential for fluoride channel function.</text>
</comment>
<feature type="transmembrane region" description="Helical" evidence="14">
    <location>
        <begin position="36"/>
        <end position="55"/>
    </location>
</feature>
<dbReference type="RefSeq" id="WP_382398608.1">
    <property type="nucleotide sequence ID" value="NZ_JBHTNH010000008.1"/>
</dbReference>
<evidence type="ECO:0000256" key="14">
    <source>
        <dbReference type="HAMAP-Rule" id="MF_00454"/>
    </source>
</evidence>
<reference evidence="16" key="1">
    <citation type="journal article" date="2019" name="Int. J. Syst. Evol. Microbiol.">
        <title>The Global Catalogue of Microorganisms (GCM) 10K type strain sequencing project: providing services to taxonomists for standard genome sequencing and annotation.</title>
        <authorList>
            <consortium name="The Broad Institute Genomics Platform"/>
            <consortium name="The Broad Institute Genome Sequencing Center for Infectious Disease"/>
            <person name="Wu L."/>
            <person name="Ma J."/>
        </authorList>
    </citation>
    <scope>NUCLEOTIDE SEQUENCE [LARGE SCALE GENOMIC DNA]</scope>
    <source>
        <strain evidence="16">CCUG 54822</strain>
    </source>
</reference>
<protein>
    <recommendedName>
        <fullName evidence="14">Fluoride-specific ion channel FluC</fullName>
    </recommendedName>
</protein>
<comment type="catalytic activity">
    <reaction evidence="12">
        <text>fluoride(in) = fluoride(out)</text>
        <dbReference type="Rhea" id="RHEA:76159"/>
        <dbReference type="ChEBI" id="CHEBI:17051"/>
    </reaction>
    <physiologicalReaction direction="left-to-right" evidence="12">
        <dbReference type="Rhea" id="RHEA:76160"/>
    </physiologicalReaction>
</comment>
<dbReference type="EMBL" id="JBHTNH010000008">
    <property type="protein sequence ID" value="MFD1361231.1"/>
    <property type="molecule type" value="Genomic_DNA"/>
</dbReference>
<keyword evidence="16" id="KW-1185">Reference proteome</keyword>
<evidence type="ECO:0000256" key="8">
    <source>
        <dbReference type="ARBA" id="ARBA00023065"/>
    </source>
</evidence>
<evidence type="ECO:0000256" key="1">
    <source>
        <dbReference type="ARBA" id="ARBA00004651"/>
    </source>
</evidence>
<keyword evidence="5 14" id="KW-0479">Metal-binding</keyword>
<evidence type="ECO:0000256" key="2">
    <source>
        <dbReference type="ARBA" id="ARBA00022448"/>
    </source>
</evidence>
<evidence type="ECO:0000256" key="7">
    <source>
        <dbReference type="ARBA" id="ARBA00023053"/>
    </source>
</evidence>
<feature type="binding site" evidence="14">
    <location>
        <position position="72"/>
    </location>
    <ligand>
        <name>Na(+)</name>
        <dbReference type="ChEBI" id="CHEBI:29101"/>
        <note>structural</note>
    </ligand>
</feature>
<comment type="function">
    <text evidence="13 14">Fluoride-specific ion channel. Important for reducing fluoride concentration in the cell, thus reducing its toxicity.</text>
</comment>
<dbReference type="Pfam" id="PF02537">
    <property type="entry name" value="CRCB"/>
    <property type="match status" value="1"/>
</dbReference>
<evidence type="ECO:0000256" key="11">
    <source>
        <dbReference type="ARBA" id="ARBA00035120"/>
    </source>
</evidence>
<sequence>MMWLIGLGGSLGAVLRYWLSDVIKKRHTQSFPASTWVVNVVGSFLLGWLAGLYAADAIGEGLWYLFGIGFCGAFTTFSTFGRETMLLLQANQVKTAAVYVVTSVAVGLMAAGVGLWI</sequence>
<accession>A0ABW3ZS70</accession>
<keyword evidence="9 14" id="KW-0472">Membrane</keyword>
<keyword evidence="10 14" id="KW-0407">Ion channel</keyword>
<evidence type="ECO:0000256" key="10">
    <source>
        <dbReference type="ARBA" id="ARBA00023303"/>
    </source>
</evidence>
<dbReference type="PANTHER" id="PTHR28259">
    <property type="entry name" value="FLUORIDE EXPORT PROTEIN 1-RELATED"/>
    <property type="match status" value="1"/>
</dbReference>
<evidence type="ECO:0000256" key="12">
    <source>
        <dbReference type="ARBA" id="ARBA00035585"/>
    </source>
</evidence>
<comment type="caution">
    <text evidence="15">The sequence shown here is derived from an EMBL/GenBank/DDBJ whole genome shotgun (WGS) entry which is preliminary data.</text>
</comment>
<keyword evidence="7 14" id="KW-0915">Sodium</keyword>
<dbReference type="Proteomes" id="UP001597178">
    <property type="component" value="Unassembled WGS sequence"/>
</dbReference>
<organism evidence="15 16">
    <name type="scientific">Lentibacillus salinarum</name>
    <dbReference type="NCBI Taxonomy" id="446820"/>
    <lineage>
        <taxon>Bacteria</taxon>
        <taxon>Bacillati</taxon>
        <taxon>Bacillota</taxon>
        <taxon>Bacilli</taxon>
        <taxon>Bacillales</taxon>
        <taxon>Bacillaceae</taxon>
        <taxon>Lentibacillus</taxon>
    </lineage>
</organism>
<dbReference type="InterPro" id="IPR003691">
    <property type="entry name" value="FluC"/>
</dbReference>
<feature type="binding site" evidence="14">
    <location>
        <position position="75"/>
    </location>
    <ligand>
        <name>Na(+)</name>
        <dbReference type="ChEBI" id="CHEBI:29101"/>
        <note>structural</note>
    </ligand>
</feature>
<proteinExistence type="inferred from homology"/>
<evidence type="ECO:0000313" key="15">
    <source>
        <dbReference type="EMBL" id="MFD1361231.1"/>
    </source>
</evidence>
<evidence type="ECO:0000256" key="9">
    <source>
        <dbReference type="ARBA" id="ARBA00023136"/>
    </source>
</evidence>
<dbReference type="PANTHER" id="PTHR28259:SF16">
    <property type="entry name" value="FLUORIDE-SPECIFIC ION CHANNEL FLUC 2"/>
    <property type="match status" value="1"/>
</dbReference>
<keyword evidence="4 14" id="KW-0812">Transmembrane</keyword>
<evidence type="ECO:0000256" key="4">
    <source>
        <dbReference type="ARBA" id="ARBA00022692"/>
    </source>
</evidence>